<accession>A0A316UJ95</accession>
<dbReference type="EMBL" id="KZ819676">
    <property type="protein sequence ID" value="PWN25367.1"/>
    <property type="molecule type" value="Genomic_DNA"/>
</dbReference>
<organism evidence="1 2">
    <name type="scientific">Jaminaea rosea</name>
    <dbReference type="NCBI Taxonomy" id="1569628"/>
    <lineage>
        <taxon>Eukaryota</taxon>
        <taxon>Fungi</taxon>
        <taxon>Dikarya</taxon>
        <taxon>Basidiomycota</taxon>
        <taxon>Ustilaginomycotina</taxon>
        <taxon>Exobasidiomycetes</taxon>
        <taxon>Microstromatales</taxon>
        <taxon>Microstromatales incertae sedis</taxon>
        <taxon>Jaminaea</taxon>
    </lineage>
</organism>
<gene>
    <name evidence="1" type="ORF">BDZ90DRAFT_74146</name>
</gene>
<dbReference type="RefSeq" id="XP_025359979.1">
    <property type="nucleotide sequence ID" value="XM_025509826.1"/>
</dbReference>
<proteinExistence type="predicted"/>
<reference evidence="1 2" key="1">
    <citation type="journal article" date="2018" name="Mol. Biol. Evol.">
        <title>Broad Genomic Sampling Reveals a Smut Pathogenic Ancestry of the Fungal Clade Ustilaginomycotina.</title>
        <authorList>
            <person name="Kijpornyongpan T."/>
            <person name="Mondo S.J."/>
            <person name="Barry K."/>
            <person name="Sandor L."/>
            <person name="Lee J."/>
            <person name="Lipzen A."/>
            <person name="Pangilinan J."/>
            <person name="LaButti K."/>
            <person name="Hainaut M."/>
            <person name="Henrissat B."/>
            <person name="Grigoriev I.V."/>
            <person name="Spatafora J.W."/>
            <person name="Aime M.C."/>
        </authorList>
    </citation>
    <scope>NUCLEOTIDE SEQUENCE [LARGE SCALE GENOMIC DNA]</scope>
    <source>
        <strain evidence="1 2">MCA 5214</strain>
    </source>
</reference>
<protein>
    <submittedName>
        <fullName evidence="1">Uncharacterized protein</fullName>
    </submittedName>
</protein>
<sequence>MAMQKLLARAVPPTRRGRGRGGLLERFARYHIRGREGEEPQRRGRIYCRTAVAQWHAIRGLAEPSGANIGDAMVRSVEHCFQSAMAGLIMSVVIPRRGRPP</sequence>
<name>A0A316UJ95_9BASI</name>
<dbReference type="GeneID" id="37031649"/>
<dbReference type="Proteomes" id="UP000245884">
    <property type="component" value="Unassembled WGS sequence"/>
</dbReference>
<evidence type="ECO:0000313" key="2">
    <source>
        <dbReference type="Proteomes" id="UP000245884"/>
    </source>
</evidence>
<dbReference type="AlphaFoldDB" id="A0A316UJ95"/>
<evidence type="ECO:0000313" key="1">
    <source>
        <dbReference type="EMBL" id="PWN25367.1"/>
    </source>
</evidence>
<keyword evidence="2" id="KW-1185">Reference proteome</keyword>